<feature type="region of interest" description="Disordered" evidence="1">
    <location>
        <begin position="103"/>
        <end position="123"/>
    </location>
</feature>
<evidence type="ECO:0000256" key="1">
    <source>
        <dbReference type="SAM" id="MobiDB-lite"/>
    </source>
</evidence>
<reference evidence="2 3" key="1">
    <citation type="journal article" date="2017" name="Gigascience">
        <title>Genome sequence of the small brown planthopper, Laodelphax striatellus.</title>
        <authorList>
            <person name="Zhu J."/>
            <person name="Jiang F."/>
            <person name="Wang X."/>
            <person name="Yang P."/>
            <person name="Bao Y."/>
            <person name="Zhao W."/>
            <person name="Wang W."/>
            <person name="Lu H."/>
            <person name="Wang Q."/>
            <person name="Cui N."/>
            <person name="Li J."/>
            <person name="Chen X."/>
            <person name="Luo L."/>
            <person name="Yu J."/>
            <person name="Kang L."/>
            <person name="Cui F."/>
        </authorList>
    </citation>
    <scope>NUCLEOTIDE SEQUENCE [LARGE SCALE GENOMIC DNA]</scope>
    <source>
        <strain evidence="2">Lst14</strain>
    </source>
</reference>
<accession>A0A482X781</accession>
<sequence length="138" mass="15408">MPSKPGDKETLTKKTIIGTNITKKDAGSMSTLLGDTKAWFHLGKIIWGPFKEADLKSWTAEVTHTAALSLAWSLTRRKNIGQHKMATVHHTASFFIQKRTGCDPKIAPPTNDEPSYKERGESKNHSFECIRTVSQNKI</sequence>
<dbReference type="Proteomes" id="UP000291343">
    <property type="component" value="Unassembled WGS sequence"/>
</dbReference>
<dbReference type="AlphaFoldDB" id="A0A482X781"/>
<evidence type="ECO:0000313" key="2">
    <source>
        <dbReference type="EMBL" id="RZF41573.1"/>
    </source>
</evidence>
<feature type="compositionally biased region" description="Basic and acidic residues" evidence="1">
    <location>
        <begin position="114"/>
        <end position="123"/>
    </location>
</feature>
<name>A0A482X781_LAOST</name>
<dbReference type="EMBL" id="QKKF02016774">
    <property type="protein sequence ID" value="RZF41573.1"/>
    <property type="molecule type" value="Genomic_DNA"/>
</dbReference>
<dbReference type="InParanoid" id="A0A482X781"/>
<keyword evidence="3" id="KW-1185">Reference proteome</keyword>
<gene>
    <name evidence="2" type="ORF">LSTR_LSTR000287</name>
</gene>
<protein>
    <submittedName>
        <fullName evidence="2">Uncharacterized protein</fullName>
    </submittedName>
</protein>
<proteinExistence type="predicted"/>
<evidence type="ECO:0000313" key="3">
    <source>
        <dbReference type="Proteomes" id="UP000291343"/>
    </source>
</evidence>
<organism evidence="2 3">
    <name type="scientific">Laodelphax striatellus</name>
    <name type="common">Small brown planthopper</name>
    <name type="synonym">Delphax striatella</name>
    <dbReference type="NCBI Taxonomy" id="195883"/>
    <lineage>
        <taxon>Eukaryota</taxon>
        <taxon>Metazoa</taxon>
        <taxon>Ecdysozoa</taxon>
        <taxon>Arthropoda</taxon>
        <taxon>Hexapoda</taxon>
        <taxon>Insecta</taxon>
        <taxon>Pterygota</taxon>
        <taxon>Neoptera</taxon>
        <taxon>Paraneoptera</taxon>
        <taxon>Hemiptera</taxon>
        <taxon>Auchenorrhyncha</taxon>
        <taxon>Fulgoroidea</taxon>
        <taxon>Delphacidae</taxon>
        <taxon>Criomorphinae</taxon>
        <taxon>Laodelphax</taxon>
    </lineage>
</organism>
<comment type="caution">
    <text evidence="2">The sequence shown here is derived from an EMBL/GenBank/DDBJ whole genome shotgun (WGS) entry which is preliminary data.</text>
</comment>